<gene>
    <name evidence="1" type="ORF">H0B56_12095</name>
</gene>
<keyword evidence="2" id="KW-1185">Reference proteome</keyword>
<protein>
    <submittedName>
        <fullName evidence="1">HK97 gp10 family phage protein</fullName>
    </submittedName>
</protein>
<reference evidence="1 2" key="1">
    <citation type="submission" date="2020-07" db="EMBL/GenBank/DDBJ databases">
        <title>Genome of Haloechinothrix sp.</title>
        <authorList>
            <person name="Tang S.-K."/>
            <person name="Yang L."/>
            <person name="Zhu W.-Y."/>
        </authorList>
    </citation>
    <scope>NUCLEOTIDE SEQUENCE [LARGE SCALE GENOMIC DNA]</scope>
    <source>
        <strain evidence="1 2">YIM 98757</strain>
    </source>
</reference>
<accession>A0A838AAM6</accession>
<dbReference type="AlphaFoldDB" id="A0A838AAM6"/>
<dbReference type="InterPro" id="IPR010064">
    <property type="entry name" value="HK97-gp10_tail"/>
</dbReference>
<dbReference type="Proteomes" id="UP000582974">
    <property type="component" value="Unassembled WGS sequence"/>
</dbReference>
<proteinExistence type="predicted"/>
<comment type="caution">
    <text evidence="1">The sequence shown here is derived from an EMBL/GenBank/DDBJ whole genome shotgun (WGS) entry which is preliminary data.</text>
</comment>
<sequence length="125" mass="13440">MSKRARMHVSIDGVDRLKGKLDELPPAVRTALESAIASETQAVADDMRDTAPRGETGELIDSIESRVDGLTGTVAATATHAIWVEFGTSKMAAQPFAAPAVEGSRTRLPRRVRVQLESALKDISR</sequence>
<dbReference type="RefSeq" id="WP_180893122.1">
    <property type="nucleotide sequence ID" value="NZ_JACCKD010000004.1"/>
</dbReference>
<evidence type="ECO:0000313" key="2">
    <source>
        <dbReference type="Proteomes" id="UP000582974"/>
    </source>
</evidence>
<dbReference type="EMBL" id="JACCKD010000004">
    <property type="protein sequence ID" value="MBA0126283.1"/>
    <property type="molecule type" value="Genomic_DNA"/>
</dbReference>
<dbReference type="Pfam" id="PF04883">
    <property type="entry name" value="HK97-gp10_like"/>
    <property type="match status" value="1"/>
</dbReference>
<evidence type="ECO:0000313" key="1">
    <source>
        <dbReference type="EMBL" id="MBA0126283.1"/>
    </source>
</evidence>
<organism evidence="1 2">
    <name type="scientific">Haloechinothrix aidingensis</name>
    <dbReference type="NCBI Taxonomy" id="2752311"/>
    <lineage>
        <taxon>Bacteria</taxon>
        <taxon>Bacillati</taxon>
        <taxon>Actinomycetota</taxon>
        <taxon>Actinomycetes</taxon>
        <taxon>Pseudonocardiales</taxon>
        <taxon>Pseudonocardiaceae</taxon>
        <taxon>Haloechinothrix</taxon>
    </lineage>
</organism>
<name>A0A838AAM6_9PSEU</name>
<dbReference type="NCBIfam" id="TIGR01725">
    <property type="entry name" value="phge_HK97_gp10"/>
    <property type="match status" value="1"/>
</dbReference>